<dbReference type="Proteomes" id="UP000605848">
    <property type="component" value="Unassembled WGS sequence"/>
</dbReference>
<dbReference type="RefSeq" id="WP_202066212.1">
    <property type="nucleotide sequence ID" value="NZ_JAEQMY010000194.1"/>
</dbReference>
<reference evidence="1" key="1">
    <citation type="submission" date="2021-01" db="EMBL/GenBank/DDBJ databases">
        <title>Microvirga sp.</title>
        <authorList>
            <person name="Kim M.K."/>
        </authorList>
    </citation>
    <scope>NUCLEOTIDE SEQUENCE</scope>
    <source>
        <strain evidence="1">5420S-16</strain>
    </source>
</reference>
<sequence length="82" mass="9402">MTHFYDTCAGPIEGLYLPTIAWEVLRRENIHTIDQLRANADRLEQFDGLDPGMAQMIRLTLAYVAPFGERTLSTKQYDPWSA</sequence>
<evidence type="ECO:0000313" key="2">
    <source>
        <dbReference type="Proteomes" id="UP000605848"/>
    </source>
</evidence>
<dbReference type="AlphaFoldDB" id="A0A937D2N4"/>
<gene>
    <name evidence="1" type="ORF">JKG68_31225</name>
</gene>
<dbReference type="EMBL" id="JAEQMY010000194">
    <property type="protein sequence ID" value="MBL0408346.1"/>
    <property type="molecule type" value="Genomic_DNA"/>
</dbReference>
<comment type="caution">
    <text evidence="1">The sequence shown here is derived from an EMBL/GenBank/DDBJ whole genome shotgun (WGS) entry which is preliminary data.</text>
</comment>
<name>A0A937D2N4_9HYPH</name>
<organism evidence="1 2">
    <name type="scientific">Microvirga aerilata</name>
    <dbReference type="NCBI Taxonomy" id="670292"/>
    <lineage>
        <taxon>Bacteria</taxon>
        <taxon>Pseudomonadati</taxon>
        <taxon>Pseudomonadota</taxon>
        <taxon>Alphaproteobacteria</taxon>
        <taxon>Hyphomicrobiales</taxon>
        <taxon>Methylobacteriaceae</taxon>
        <taxon>Microvirga</taxon>
    </lineage>
</organism>
<proteinExistence type="predicted"/>
<keyword evidence="2" id="KW-1185">Reference proteome</keyword>
<protein>
    <submittedName>
        <fullName evidence="1">Uncharacterized protein</fullName>
    </submittedName>
</protein>
<accession>A0A937D2N4</accession>
<evidence type="ECO:0000313" key="1">
    <source>
        <dbReference type="EMBL" id="MBL0408346.1"/>
    </source>
</evidence>